<keyword evidence="5" id="KW-0227">DNA damage</keyword>
<organism evidence="12 13">
    <name type="scientific">Methanobacterium congolense</name>
    <dbReference type="NCBI Taxonomy" id="118062"/>
    <lineage>
        <taxon>Archaea</taxon>
        <taxon>Methanobacteriati</taxon>
        <taxon>Methanobacteriota</taxon>
        <taxon>Methanomada group</taxon>
        <taxon>Methanobacteria</taxon>
        <taxon>Methanobacteriales</taxon>
        <taxon>Methanobacteriaceae</taxon>
        <taxon>Methanobacterium</taxon>
    </lineage>
</organism>
<dbReference type="Proteomes" id="UP000094707">
    <property type="component" value="Plasmid II"/>
</dbReference>
<dbReference type="RefSeq" id="WP_071908109.1">
    <property type="nucleotide sequence ID" value="NZ_LT607757.1"/>
</dbReference>
<geneLocation type="plasmid" evidence="13">
    <name>ii</name>
</geneLocation>
<dbReference type="PIRSF" id="PIRSF004985">
    <property type="entry name" value="Hlld_jn_rslvs_ar"/>
    <property type="match status" value="1"/>
</dbReference>
<dbReference type="SUPFAM" id="SSF52980">
    <property type="entry name" value="Restriction endonuclease-like"/>
    <property type="match status" value="1"/>
</dbReference>
<evidence type="ECO:0000256" key="7">
    <source>
        <dbReference type="ARBA" id="ARBA00022842"/>
    </source>
</evidence>
<dbReference type="Pfam" id="PF01870">
    <property type="entry name" value="Hjc"/>
    <property type="match status" value="1"/>
</dbReference>
<evidence type="ECO:0000256" key="10">
    <source>
        <dbReference type="ARBA" id="ARBA00023204"/>
    </source>
</evidence>
<comment type="catalytic activity">
    <reaction evidence="11">
        <text>Endonucleolytic cleavage at a junction such as a reciprocal single-stranded crossover between two homologous DNA duplexes (Holliday junction).</text>
        <dbReference type="EC" id="3.1.21.10"/>
    </reaction>
</comment>
<keyword evidence="6 12" id="KW-0378">Hydrolase</keyword>
<keyword evidence="3" id="KW-0479">Metal-binding</keyword>
<dbReference type="EMBL" id="LT607757">
    <property type="protein sequence ID" value="SCG86922.1"/>
    <property type="molecule type" value="Genomic_DNA"/>
</dbReference>
<keyword evidence="7" id="KW-0460">Magnesium</keyword>
<evidence type="ECO:0000256" key="9">
    <source>
        <dbReference type="ARBA" id="ARBA00023172"/>
    </source>
</evidence>
<dbReference type="KEGG" id="mcub:MCBB_PMCBBP0012"/>
<proteinExistence type="predicted"/>
<name>A0A1D3L5R0_9EURY</name>
<dbReference type="GO" id="GO:0006281">
    <property type="term" value="P:DNA repair"/>
    <property type="evidence" value="ECO:0007669"/>
    <property type="project" value="UniProtKB-KW"/>
</dbReference>
<reference evidence="12 13" key="1">
    <citation type="submission" date="2016-08" db="EMBL/GenBank/DDBJ databases">
        <authorList>
            <person name="Seilhamer J.J."/>
        </authorList>
    </citation>
    <scope>NUCLEOTIDE SEQUENCE [LARGE SCALE GENOMIC DNA]</scope>
    <source>
        <strain evidence="12">Buetzberg</strain>
        <plasmid evidence="13">Plasmid ii</plasmid>
    </source>
</reference>
<gene>
    <name evidence="12" type="primary">hjc</name>
    <name evidence="12" type="ORF">MCBB_PMCBBP0012</name>
</gene>
<keyword evidence="9" id="KW-0233">DNA recombination</keyword>
<evidence type="ECO:0000256" key="5">
    <source>
        <dbReference type="ARBA" id="ARBA00022763"/>
    </source>
</evidence>
<dbReference type="NCBIfam" id="NF040854">
    <property type="entry name" value="Hol_resolv_Hjc"/>
    <property type="match status" value="1"/>
</dbReference>
<keyword evidence="2" id="KW-0540">Nuclease</keyword>
<dbReference type="GO" id="GO:0046872">
    <property type="term" value="F:metal ion binding"/>
    <property type="evidence" value="ECO:0007669"/>
    <property type="project" value="UniProtKB-KW"/>
</dbReference>
<evidence type="ECO:0000256" key="4">
    <source>
        <dbReference type="ARBA" id="ARBA00022759"/>
    </source>
</evidence>
<evidence type="ECO:0000256" key="6">
    <source>
        <dbReference type="ARBA" id="ARBA00022801"/>
    </source>
</evidence>
<keyword evidence="4" id="KW-0255">Endonuclease</keyword>
<dbReference type="InterPro" id="IPR011335">
    <property type="entry name" value="Restrct_endonuc-II-like"/>
</dbReference>
<accession>A0A1D3L5R0</accession>
<evidence type="ECO:0000256" key="2">
    <source>
        <dbReference type="ARBA" id="ARBA00022722"/>
    </source>
</evidence>
<dbReference type="AlphaFoldDB" id="A0A1D3L5R0"/>
<dbReference type="GeneID" id="30413220"/>
<dbReference type="OrthoDB" id="34330at2157"/>
<sequence>MINKNEGIAYEQELVKMFKDVDFTACRLPGSSARSPDIIAGDRNSVFVIEVKTTRDSRVKIRKSQIHTLLKFAHDLNCEPRLALRFIDRDISWHIVKPNALQVHEKSFSIDYNAACLKGLEFSELVSNELQKRLECNQNNLTV</sequence>
<dbReference type="InterPro" id="IPR002732">
    <property type="entry name" value="Hjc"/>
</dbReference>
<evidence type="ECO:0000256" key="1">
    <source>
        <dbReference type="ARBA" id="ARBA00001946"/>
    </source>
</evidence>
<evidence type="ECO:0000256" key="8">
    <source>
        <dbReference type="ARBA" id="ARBA00023125"/>
    </source>
</evidence>
<keyword evidence="13" id="KW-1185">Reference proteome</keyword>
<dbReference type="InterPro" id="IPR014428">
    <property type="entry name" value="Hjc_arc"/>
</dbReference>
<evidence type="ECO:0000313" key="12">
    <source>
        <dbReference type="EMBL" id="SCG86922.1"/>
    </source>
</evidence>
<keyword evidence="10" id="KW-0234">DNA repair</keyword>
<evidence type="ECO:0000256" key="11">
    <source>
        <dbReference type="ARBA" id="ARBA00029354"/>
    </source>
</evidence>
<dbReference type="GO" id="GO:0003677">
    <property type="term" value="F:DNA binding"/>
    <property type="evidence" value="ECO:0007669"/>
    <property type="project" value="UniProtKB-KW"/>
</dbReference>
<dbReference type="Gene3D" id="3.40.1350.10">
    <property type="match status" value="1"/>
</dbReference>
<evidence type="ECO:0000313" key="13">
    <source>
        <dbReference type="Proteomes" id="UP000094707"/>
    </source>
</evidence>
<evidence type="ECO:0000256" key="3">
    <source>
        <dbReference type="ARBA" id="ARBA00022723"/>
    </source>
</evidence>
<protein>
    <submittedName>
        <fullName evidence="12">Holliday junction resolvase Hjc</fullName>
        <ecNumber evidence="12">3.1.22.4</ecNumber>
    </submittedName>
</protein>
<dbReference type="InterPro" id="IPR011856">
    <property type="entry name" value="tRNA_endonuc-like_dom_sf"/>
</dbReference>
<dbReference type="EC" id="3.1.22.4" evidence="12"/>
<comment type="cofactor">
    <cofactor evidence="1">
        <name>Mg(2+)</name>
        <dbReference type="ChEBI" id="CHEBI:18420"/>
    </cofactor>
</comment>
<dbReference type="PANTHER" id="PTHR39651:SF1">
    <property type="entry name" value="HOLLIDAY JUNCTION RESOLVASE HJC"/>
    <property type="match status" value="1"/>
</dbReference>
<dbReference type="GO" id="GO:0008821">
    <property type="term" value="F:crossover junction DNA endonuclease activity"/>
    <property type="evidence" value="ECO:0007669"/>
    <property type="project" value="UniProtKB-EC"/>
</dbReference>
<keyword evidence="8" id="KW-0238">DNA-binding</keyword>
<dbReference type="PANTHER" id="PTHR39651">
    <property type="entry name" value="HOLLIDAY JUNCTION RESOLVASE HJC"/>
    <property type="match status" value="1"/>
</dbReference>
<dbReference type="GO" id="GO:0006310">
    <property type="term" value="P:DNA recombination"/>
    <property type="evidence" value="ECO:0007669"/>
    <property type="project" value="UniProtKB-KW"/>
</dbReference>